<evidence type="ECO:0000256" key="4">
    <source>
        <dbReference type="SAM" id="MobiDB-lite"/>
    </source>
</evidence>
<feature type="compositionally biased region" description="Polar residues" evidence="4">
    <location>
        <begin position="252"/>
        <end position="263"/>
    </location>
</feature>
<name>A0A9P8UJP3_9PEZI</name>
<reference evidence="7" key="1">
    <citation type="journal article" date="2021" name="Nat. Commun.">
        <title>Genetic determinants of endophytism in the Arabidopsis root mycobiome.</title>
        <authorList>
            <person name="Mesny F."/>
            <person name="Miyauchi S."/>
            <person name="Thiergart T."/>
            <person name="Pickel B."/>
            <person name="Atanasova L."/>
            <person name="Karlsson M."/>
            <person name="Huettel B."/>
            <person name="Barry K.W."/>
            <person name="Haridas S."/>
            <person name="Chen C."/>
            <person name="Bauer D."/>
            <person name="Andreopoulos W."/>
            <person name="Pangilinan J."/>
            <person name="LaButti K."/>
            <person name="Riley R."/>
            <person name="Lipzen A."/>
            <person name="Clum A."/>
            <person name="Drula E."/>
            <person name="Henrissat B."/>
            <person name="Kohler A."/>
            <person name="Grigoriev I.V."/>
            <person name="Martin F.M."/>
            <person name="Hacquard S."/>
        </authorList>
    </citation>
    <scope>NUCLEOTIDE SEQUENCE</scope>
    <source>
        <strain evidence="7">MPI-SDFR-AT-0073</strain>
    </source>
</reference>
<feature type="region of interest" description="Disordered" evidence="4">
    <location>
        <begin position="1467"/>
        <end position="1548"/>
    </location>
</feature>
<feature type="coiled-coil region" evidence="3">
    <location>
        <begin position="705"/>
        <end position="732"/>
    </location>
</feature>
<feature type="region of interest" description="Disordered" evidence="4">
    <location>
        <begin position="858"/>
        <end position="887"/>
    </location>
</feature>
<gene>
    <name evidence="7" type="ORF">BKA67DRAFT_569238</name>
</gene>
<organism evidence="7 8">
    <name type="scientific">Truncatella angustata</name>
    <dbReference type="NCBI Taxonomy" id="152316"/>
    <lineage>
        <taxon>Eukaryota</taxon>
        <taxon>Fungi</taxon>
        <taxon>Dikarya</taxon>
        <taxon>Ascomycota</taxon>
        <taxon>Pezizomycotina</taxon>
        <taxon>Sordariomycetes</taxon>
        <taxon>Xylariomycetidae</taxon>
        <taxon>Amphisphaeriales</taxon>
        <taxon>Sporocadaceae</taxon>
        <taxon>Truncatella</taxon>
    </lineage>
</organism>
<feature type="compositionally biased region" description="Low complexity" evidence="4">
    <location>
        <begin position="361"/>
        <end position="372"/>
    </location>
</feature>
<feature type="compositionally biased region" description="Polar residues" evidence="4">
    <location>
        <begin position="614"/>
        <end position="629"/>
    </location>
</feature>
<feature type="region of interest" description="Disordered" evidence="4">
    <location>
        <begin position="757"/>
        <end position="827"/>
    </location>
</feature>
<evidence type="ECO:0000256" key="2">
    <source>
        <dbReference type="ARBA" id="ARBA00022490"/>
    </source>
</evidence>
<feature type="region of interest" description="Disordered" evidence="4">
    <location>
        <begin position="1"/>
        <end position="36"/>
    </location>
</feature>
<keyword evidence="8" id="KW-1185">Reference proteome</keyword>
<protein>
    <recommendedName>
        <fullName evidence="9">Anucleate primary sterigmata protein B</fullName>
    </recommendedName>
</protein>
<dbReference type="InterPro" id="IPR024545">
    <property type="entry name" value="Mto1-like_Mto2p-bd"/>
</dbReference>
<feature type="compositionally biased region" description="Polar residues" evidence="4">
    <location>
        <begin position="757"/>
        <end position="772"/>
    </location>
</feature>
<dbReference type="PANTHER" id="PTHR23159">
    <property type="entry name" value="CENTROSOMAL PROTEIN 2"/>
    <property type="match status" value="1"/>
</dbReference>
<dbReference type="PANTHER" id="PTHR23159:SF31">
    <property type="entry name" value="CENTROSOME-ASSOCIATED PROTEIN CEP250 ISOFORM X1"/>
    <property type="match status" value="1"/>
</dbReference>
<evidence type="ECO:0000256" key="3">
    <source>
        <dbReference type="SAM" id="Coils"/>
    </source>
</evidence>
<feature type="region of interest" description="Disordered" evidence="4">
    <location>
        <begin position="604"/>
        <end position="636"/>
    </location>
</feature>
<keyword evidence="3" id="KW-0175">Coiled coil</keyword>
<comment type="caution">
    <text evidence="7">The sequence shown here is derived from an EMBL/GenBank/DDBJ whole genome shotgun (WGS) entry which is preliminary data.</text>
</comment>
<evidence type="ECO:0000259" key="6">
    <source>
        <dbReference type="Pfam" id="PF12808"/>
    </source>
</evidence>
<feature type="compositionally biased region" description="Low complexity" evidence="4">
    <location>
        <begin position="1527"/>
        <end position="1540"/>
    </location>
</feature>
<dbReference type="RefSeq" id="XP_045957623.1">
    <property type="nucleotide sequence ID" value="XM_046103102.1"/>
</dbReference>
<feature type="compositionally biased region" description="Low complexity" evidence="4">
    <location>
        <begin position="264"/>
        <end position="281"/>
    </location>
</feature>
<accession>A0A9P8UJP3</accession>
<feature type="region of interest" description="Disordered" evidence="4">
    <location>
        <begin position="341"/>
        <end position="381"/>
    </location>
</feature>
<feature type="domain" description="Centrosomin N-terminal motif 1" evidence="5">
    <location>
        <begin position="534"/>
        <end position="606"/>
    </location>
</feature>
<feature type="coiled-coil region" evidence="3">
    <location>
        <begin position="1395"/>
        <end position="1451"/>
    </location>
</feature>
<evidence type="ECO:0000313" key="8">
    <source>
        <dbReference type="Proteomes" id="UP000758603"/>
    </source>
</evidence>
<dbReference type="Proteomes" id="UP000758603">
    <property type="component" value="Unassembled WGS sequence"/>
</dbReference>
<feature type="coiled-coil region" evidence="3">
    <location>
        <begin position="1585"/>
        <end position="1612"/>
    </location>
</feature>
<evidence type="ECO:0000256" key="1">
    <source>
        <dbReference type="ARBA" id="ARBA00004496"/>
    </source>
</evidence>
<feature type="compositionally biased region" description="Pro residues" evidence="4">
    <location>
        <begin position="96"/>
        <end position="108"/>
    </location>
</feature>
<dbReference type="Pfam" id="PF12808">
    <property type="entry name" value="Mto2_bdg"/>
    <property type="match status" value="1"/>
</dbReference>
<feature type="compositionally biased region" description="Basic and acidic residues" evidence="4">
    <location>
        <begin position="858"/>
        <end position="871"/>
    </location>
</feature>
<feature type="compositionally biased region" description="Basic and acidic residues" evidence="4">
    <location>
        <begin position="182"/>
        <end position="197"/>
    </location>
</feature>
<feature type="compositionally biased region" description="Polar residues" evidence="4">
    <location>
        <begin position="13"/>
        <end position="24"/>
    </location>
</feature>
<feature type="compositionally biased region" description="Polar residues" evidence="4">
    <location>
        <begin position="1506"/>
        <end position="1526"/>
    </location>
</feature>
<dbReference type="Pfam" id="PF07989">
    <property type="entry name" value="Cnn_1N"/>
    <property type="match status" value="1"/>
</dbReference>
<feature type="compositionally biased region" description="Basic and acidic residues" evidence="4">
    <location>
        <begin position="796"/>
        <end position="816"/>
    </location>
</feature>
<feature type="region of interest" description="Disordered" evidence="4">
    <location>
        <begin position="91"/>
        <end position="307"/>
    </location>
</feature>
<feature type="compositionally biased region" description="Basic and acidic residues" evidence="4">
    <location>
        <begin position="604"/>
        <end position="613"/>
    </location>
</feature>
<feature type="compositionally biased region" description="Polar residues" evidence="4">
    <location>
        <begin position="452"/>
        <end position="465"/>
    </location>
</feature>
<dbReference type="GeneID" id="70131994"/>
<dbReference type="EMBL" id="JAGPXC010000005">
    <property type="protein sequence ID" value="KAH6653346.1"/>
    <property type="molecule type" value="Genomic_DNA"/>
</dbReference>
<feature type="coiled-coil region" evidence="3">
    <location>
        <begin position="889"/>
        <end position="1230"/>
    </location>
</feature>
<feature type="region of interest" description="Disordered" evidence="4">
    <location>
        <begin position="443"/>
        <end position="474"/>
    </location>
</feature>
<dbReference type="OrthoDB" id="10255000at2759"/>
<proteinExistence type="predicted"/>
<feature type="compositionally biased region" description="Basic and acidic residues" evidence="4">
    <location>
        <begin position="1"/>
        <end position="12"/>
    </location>
</feature>
<keyword evidence="2" id="KW-0963">Cytoplasm</keyword>
<dbReference type="GO" id="GO:0005737">
    <property type="term" value="C:cytoplasm"/>
    <property type="evidence" value="ECO:0007669"/>
    <property type="project" value="UniProtKB-SubCell"/>
</dbReference>
<feature type="domain" description="Mto1-like Mto2p-binding" evidence="6">
    <location>
        <begin position="1562"/>
        <end position="1610"/>
    </location>
</feature>
<sequence>MDEDASHLEAHSSSDALDNKQNAPPQHDDSYVEDSVDAHMDMHADSMTEERHLRAHLLQDFESSFVPPISPIRVAGPEGGIDDTYMFDANAAAKNPLPPSPSPSPHPPLEGARPSSRYQNVVDRDPEVEAEPQQDRLSISSARATHDAQRPMSSSAANHPATRASPEPIAAETEPLAVAEASRPDIPEDAEPSHAEDSNEDNEDATMETAPAPESEPGLPESTTPKSSITRRPHSSVSEAHADDSFPGTDAEATNTTASLENLSSSPTTAAAARTISRAISMTSHDPGLTDDHGTSDADPSISHESSMLEIPPAEDRSLAAGAPTVQQESSELDLQKPFLHAGHTPGNALRFSERPKYLRSRNASQRSSTSSFVSNDDGHSDVTIGVDADYAIQSGGGAVLAGGMQRSISTNVLLRSISMGSMASGIDDFPDSNRSLEPLEPLEENELSPGRSFNINGNEDNLTTPRPRKSNGLLAPTDTVIARHVRNVEVPESVAREYKTKGRLETPSNPFRKISAEYTPAPGTAAKHGRNLTLKEQSSTIERLSKENFDLKLKVMFLSDRLDKLSEEGIKEMISENVELKTSLAVIQRDNKILRKRVKELEKRLREDEDTRPSTARSGYSSDGQTGSAWDEEAQEREEELLYLRERVEEYITEIEHLKSENMAHEAEKRKLAEAVKTMGDRAGERVGDSLGRQEEADVFKDLLEQETARREQADDDNRRLRDDIFRLKQELNMTATTSGSAVSGGAGMHHTTNIYNITRKTKAGSPTRSRPMSGMSGGDMDQAGSLSQSSTLVEDLRRESEQLRHENAELRREVGAQTSMLTSRNREKERLYQEIEDLKLAHRRVGAPSTIDTLLDRSASRAGAHERSQSRGSARTRLTMAMDDPAREELENRLAEHRDKISELKLQNQELQRELETCMEDFEVAVEAKREAEESALELQNELDGALTDLMALQTERDEALQDHSQLESEFEVLRREAQEEIDALEGEADQRNDEIQRLHIEVQDRTENFNALQEEMRRMSEALIRLEDDQEHKHRRIEELEVEQVDNNKELEELEAKLLESNDKASRLGVQQESSQGEIAFLREEQEADKIRIGDLEAAFANAEQSLREERDRAKDLDQRLVKERRQREIIATREKEDVQQFVNELNRELTTSKDESRRLRKNLTSREVEATEWKERLMELENNLREALGDLNGTRSSLLKSIAKLQRELENTVRELDTTKTALLEKDRIIKQRDALLESHGLESRKLAESLDKERLAHRNTKSSFDTFQRTHSHVSRTVTSQDIRIIELETTRAADKKKLAQLETNFKDQLAERNNLLLILWTRLSALCGSDWAHGNSLINGRALPSLEAVATMLPGFSKNLLAAVKAIESILGGYQTRIKSVEKDLWKEYQSLEENLDVRTKKLDRLEALVRHGVATGDFNTTAKISHLEAAVRALKIENATLMRANDAKTRAVGGYFDWQGNKEEGEEYGSPSPNVPTGPIRKKHGDNESTTERKVSMPRSKTSTTHLEATPSSASASVKSRTNTLSRSSSTHTAHTQMNPAELERVASNGEADTKWMFRLRELEYKLKQEREARNMDRAAARQRIAEGERQKDELVAELVRVRRKGGE</sequence>
<dbReference type="InterPro" id="IPR012943">
    <property type="entry name" value="Cnn_1N"/>
</dbReference>
<feature type="compositionally biased region" description="Basic and acidic residues" evidence="4">
    <location>
        <begin position="1492"/>
        <end position="1502"/>
    </location>
</feature>
<feature type="compositionally biased region" description="Basic and acidic residues" evidence="4">
    <location>
        <begin position="26"/>
        <end position="36"/>
    </location>
</feature>
<evidence type="ECO:0000313" key="7">
    <source>
        <dbReference type="EMBL" id="KAH6653346.1"/>
    </source>
</evidence>
<feature type="coiled-coil region" evidence="3">
    <location>
        <begin position="642"/>
        <end position="676"/>
    </location>
</feature>
<evidence type="ECO:0000259" key="5">
    <source>
        <dbReference type="Pfam" id="PF07989"/>
    </source>
</evidence>
<comment type="subcellular location">
    <subcellularLocation>
        <location evidence="1">Cytoplasm</location>
    </subcellularLocation>
</comment>
<evidence type="ECO:0008006" key="9">
    <source>
        <dbReference type="Google" id="ProtNLM"/>
    </source>
</evidence>
<dbReference type="GO" id="GO:0005815">
    <property type="term" value="C:microtubule organizing center"/>
    <property type="evidence" value="ECO:0007669"/>
    <property type="project" value="InterPro"/>
</dbReference>